<dbReference type="InterPro" id="IPR050327">
    <property type="entry name" value="Proton-linked_MCT"/>
</dbReference>
<dbReference type="PANTHER" id="PTHR11360">
    <property type="entry name" value="MONOCARBOXYLATE TRANSPORTER"/>
    <property type="match status" value="1"/>
</dbReference>
<feature type="transmembrane region" description="Helical" evidence="1">
    <location>
        <begin position="122"/>
        <end position="146"/>
    </location>
</feature>
<keyword evidence="1" id="KW-0812">Transmembrane</keyword>
<dbReference type="InParanoid" id="D2A1Q0"/>
<reference evidence="2 3" key="2">
    <citation type="journal article" date="2010" name="Nucleic Acids Res.">
        <title>BeetleBase in 2010: revisions to provide comprehensive genomic information for Tribolium castaneum.</title>
        <authorList>
            <person name="Kim H.S."/>
            <person name="Murphy T."/>
            <person name="Xia J."/>
            <person name="Caragea D."/>
            <person name="Park Y."/>
            <person name="Beeman R.W."/>
            <person name="Lorenzen M.D."/>
            <person name="Butcher S."/>
            <person name="Manak J.R."/>
            <person name="Brown S.J."/>
        </authorList>
    </citation>
    <scope>GENOME REANNOTATION</scope>
    <source>
        <strain evidence="2 3">Georgia GA2</strain>
    </source>
</reference>
<feature type="transmembrane region" description="Helical" evidence="1">
    <location>
        <begin position="158"/>
        <end position="179"/>
    </location>
</feature>
<feature type="transmembrane region" description="Helical" evidence="1">
    <location>
        <begin position="293"/>
        <end position="314"/>
    </location>
</feature>
<dbReference type="OMA" id="IMANKRF"/>
<keyword evidence="1" id="KW-0472">Membrane</keyword>
<name>D2A1Q0_TRICA</name>
<dbReference type="Gene3D" id="1.20.1250.20">
    <property type="entry name" value="MFS general substrate transporter like domains"/>
    <property type="match status" value="1"/>
</dbReference>
<dbReference type="HOGENOM" id="CLU_001265_59_2_1"/>
<sequence>MQMSESAQRLALNAYFKERRSVAMGFGVTMSGFGPILVPQLIQFLANDYTPQEVTLIYGGICAHVLIGAALLQPVEWHLKTVPREQEQNRLLGTKVIDDRIRDGICHKLFNNFDLDLLKDPVFVNILIGLSLATFAELNFTLLVPFILQDFGLGTDQIAIFLSTLGIADIIFRFLGPYLGSYFTKPSRVMFSYAVIILIFIRFSEYLRFLLMSVWVKAVLGLLLTRNFSVLLIIALALGLAKGVRKVYIYLVIPDYVPMEKLPSAVGMETLFNGLCMLIGGPILGVLRDVTGSYAVCIVVMNCVTISTIVLWLIEVFIVKYVKKGCD</sequence>
<evidence type="ECO:0000313" key="2">
    <source>
        <dbReference type="EMBL" id="EFA02706.2"/>
    </source>
</evidence>
<dbReference type="PANTHER" id="PTHR11360:SF237">
    <property type="entry name" value="MONOCARBOXYLATE TRANSPORTER 12-B-LIKE PROTEIN"/>
    <property type="match status" value="1"/>
</dbReference>
<evidence type="ECO:0000313" key="3">
    <source>
        <dbReference type="Proteomes" id="UP000007266"/>
    </source>
</evidence>
<keyword evidence="3" id="KW-1185">Reference proteome</keyword>
<dbReference type="InterPro" id="IPR011701">
    <property type="entry name" value="MFS"/>
</dbReference>
<dbReference type="eggNOG" id="KOG2504">
    <property type="taxonomic scope" value="Eukaryota"/>
</dbReference>
<protein>
    <submittedName>
        <fullName evidence="2">Monocarboxylate transporter 12-B-like Protein</fullName>
    </submittedName>
</protein>
<keyword evidence="1" id="KW-1133">Transmembrane helix</keyword>
<dbReference type="EMBL" id="KQ971338">
    <property type="protein sequence ID" value="EFA02706.2"/>
    <property type="molecule type" value="Genomic_DNA"/>
</dbReference>
<feature type="transmembrane region" description="Helical" evidence="1">
    <location>
        <begin position="21"/>
        <end position="42"/>
    </location>
</feature>
<feature type="transmembrane region" description="Helical" evidence="1">
    <location>
        <begin position="218"/>
        <end position="241"/>
    </location>
</feature>
<evidence type="ECO:0000256" key="1">
    <source>
        <dbReference type="SAM" id="Phobius"/>
    </source>
</evidence>
<dbReference type="InterPro" id="IPR036259">
    <property type="entry name" value="MFS_trans_sf"/>
</dbReference>
<dbReference type="SUPFAM" id="SSF103473">
    <property type="entry name" value="MFS general substrate transporter"/>
    <property type="match status" value="1"/>
</dbReference>
<dbReference type="Proteomes" id="UP000007266">
    <property type="component" value="Linkage group 4"/>
</dbReference>
<feature type="transmembrane region" description="Helical" evidence="1">
    <location>
        <begin position="54"/>
        <end position="72"/>
    </location>
</feature>
<accession>D2A1Q0</accession>
<proteinExistence type="predicted"/>
<reference evidence="2 3" key="1">
    <citation type="journal article" date="2008" name="Nature">
        <title>The genome of the model beetle and pest Tribolium castaneum.</title>
        <authorList>
            <consortium name="Tribolium Genome Sequencing Consortium"/>
            <person name="Richards S."/>
            <person name="Gibbs R.A."/>
            <person name="Weinstock G.M."/>
            <person name="Brown S.J."/>
            <person name="Denell R."/>
            <person name="Beeman R.W."/>
            <person name="Gibbs R."/>
            <person name="Beeman R.W."/>
            <person name="Brown S.J."/>
            <person name="Bucher G."/>
            <person name="Friedrich M."/>
            <person name="Grimmelikhuijzen C.J."/>
            <person name="Klingler M."/>
            <person name="Lorenzen M."/>
            <person name="Richards S."/>
            <person name="Roth S."/>
            <person name="Schroder R."/>
            <person name="Tautz D."/>
            <person name="Zdobnov E.M."/>
            <person name="Muzny D."/>
            <person name="Gibbs R.A."/>
            <person name="Weinstock G.M."/>
            <person name="Attaway T."/>
            <person name="Bell S."/>
            <person name="Buhay C.J."/>
            <person name="Chandrabose M.N."/>
            <person name="Chavez D."/>
            <person name="Clerk-Blankenburg K.P."/>
            <person name="Cree A."/>
            <person name="Dao M."/>
            <person name="Davis C."/>
            <person name="Chacko J."/>
            <person name="Dinh H."/>
            <person name="Dugan-Rocha S."/>
            <person name="Fowler G."/>
            <person name="Garner T.T."/>
            <person name="Garnes J."/>
            <person name="Gnirke A."/>
            <person name="Hawes A."/>
            <person name="Hernandez J."/>
            <person name="Hines S."/>
            <person name="Holder M."/>
            <person name="Hume J."/>
            <person name="Jhangiani S.N."/>
            <person name="Joshi V."/>
            <person name="Khan Z.M."/>
            <person name="Jackson L."/>
            <person name="Kovar C."/>
            <person name="Kowis A."/>
            <person name="Lee S."/>
            <person name="Lewis L.R."/>
            <person name="Margolis J."/>
            <person name="Morgan M."/>
            <person name="Nazareth L.V."/>
            <person name="Nguyen N."/>
            <person name="Okwuonu G."/>
            <person name="Parker D."/>
            <person name="Richards S."/>
            <person name="Ruiz S.J."/>
            <person name="Santibanez J."/>
            <person name="Savard J."/>
            <person name="Scherer S.E."/>
            <person name="Schneider B."/>
            <person name="Sodergren E."/>
            <person name="Tautz D."/>
            <person name="Vattahil S."/>
            <person name="Villasana D."/>
            <person name="White C.S."/>
            <person name="Wright R."/>
            <person name="Park Y."/>
            <person name="Beeman R.W."/>
            <person name="Lord J."/>
            <person name="Oppert B."/>
            <person name="Lorenzen M."/>
            <person name="Brown S."/>
            <person name="Wang L."/>
            <person name="Savard J."/>
            <person name="Tautz D."/>
            <person name="Richards S."/>
            <person name="Weinstock G."/>
            <person name="Gibbs R.A."/>
            <person name="Liu Y."/>
            <person name="Worley K."/>
            <person name="Weinstock G."/>
            <person name="Elsik C.G."/>
            <person name="Reese J.T."/>
            <person name="Elhaik E."/>
            <person name="Landan G."/>
            <person name="Graur D."/>
            <person name="Arensburger P."/>
            <person name="Atkinson P."/>
            <person name="Beeman R.W."/>
            <person name="Beidler J."/>
            <person name="Brown S.J."/>
            <person name="Demuth J.P."/>
            <person name="Drury D.W."/>
            <person name="Du Y.Z."/>
            <person name="Fujiwara H."/>
            <person name="Lorenzen M."/>
            <person name="Maselli V."/>
            <person name="Osanai M."/>
            <person name="Park Y."/>
            <person name="Robertson H.M."/>
            <person name="Tu Z."/>
            <person name="Wang J.J."/>
            <person name="Wang S."/>
            <person name="Richards S."/>
            <person name="Song H."/>
            <person name="Zhang L."/>
            <person name="Sodergren E."/>
            <person name="Werner D."/>
            <person name="Stanke M."/>
            <person name="Morgenstern B."/>
            <person name="Solovyev V."/>
            <person name="Kosarev P."/>
            <person name="Brown G."/>
            <person name="Chen H.C."/>
            <person name="Ermolaeva O."/>
            <person name="Hlavina W."/>
            <person name="Kapustin Y."/>
            <person name="Kiryutin B."/>
            <person name="Kitts P."/>
            <person name="Maglott D."/>
            <person name="Pruitt K."/>
            <person name="Sapojnikov V."/>
            <person name="Souvorov A."/>
            <person name="Mackey A.J."/>
            <person name="Waterhouse R.M."/>
            <person name="Wyder S."/>
            <person name="Zdobnov E.M."/>
            <person name="Zdobnov E.M."/>
            <person name="Wyder S."/>
            <person name="Kriventseva E.V."/>
            <person name="Kadowaki T."/>
            <person name="Bork P."/>
            <person name="Aranda M."/>
            <person name="Bao R."/>
            <person name="Beermann A."/>
            <person name="Berns N."/>
            <person name="Bolognesi R."/>
            <person name="Bonneton F."/>
            <person name="Bopp D."/>
            <person name="Brown S.J."/>
            <person name="Bucher G."/>
            <person name="Butts T."/>
            <person name="Chaumot A."/>
            <person name="Denell R.E."/>
            <person name="Ferrier D.E."/>
            <person name="Friedrich M."/>
            <person name="Gordon C.M."/>
            <person name="Jindra M."/>
            <person name="Klingler M."/>
            <person name="Lan Q."/>
            <person name="Lattorff H.M."/>
            <person name="Laudet V."/>
            <person name="von Levetsow C."/>
            <person name="Liu Z."/>
            <person name="Lutz R."/>
            <person name="Lynch J.A."/>
            <person name="da Fonseca R.N."/>
            <person name="Posnien N."/>
            <person name="Reuter R."/>
            <person name="Roth S."/>
            <person name="Savard J."/>
            <person name="Schinko J.B."/>
            <person name="Schmitt C."/>
            <person name="Schoppmeier M."/>
            <person name="Schroder R."/>
            <person name="Shippy T.D."/>
            <person name="Simonnet F."/>
            <person name="Marques-Souza H."/>
            <person name="Tautz D."/>
            <person name="Tomoyasu Y."/>
            <person name="Trauner J."/>
            <person name="Van der Zee M."/>
            <person name="Vervoort M."/>
            <person name="Wittkopp N."/>
            <person name="Wimmer E.A."/>
            <person name="Yang X."/>
            <person name="Jones A.K."/>
            <person name="Sattelle D.B."/>
            <person name="Ebert P.R."/>
            <person name="Nelson D."/>
            <person name="Scott J.G."/>
            <person name="Beeman R.W."/>
            <person name="Muthukrishnan S."/>
            <person name="Kramer K.J."/>
            <person name="Arakane Y."/>
            <person name="Beeman R.W."/>
            <person name="Zhu Q."/>
            <person name="Hogenkamp D."/>
            <person name="Dixit R."/>
            <person name="Oppert B."/>
            <person name="Jiang H."/>
            <person name="Zou Z."/>
            <person name="Marshall J."/>
            <person name="Elpidina E."/>
            <person name="Vinokurov K."/>
            <person name="Oppert C."/>
            <person name="Zou Z."/>
            <person name="Evans J."/>
            <person name="Lu Z."/>
            <person name="Zhao P."/>
            <person name="Sumathipala N."/>
            <person name="Altincicek B."/>
            <person name="Vilcinskas A."/>
            <person name="Williams M."/>
            <person name="Hultmark D."/>
            <person name="Hetru C."/>
            <person name="Jiang H."/>
            <person name="Grimmelikhuijzen C.J."/>
            <person name="Hauser F."/>
            <person name="Cazzamali G."/>
            <person name="Williamson M."/>
            <person name="Park Y."/>
            <person name="Li B."/>
            <person name="Tanaka Y."/>
            <person name="Predel R."/>
            <person name="Neupert S."/>
            <person name="Schachtner J."/>
            <person name="Verleyen P."/>
            <person name="Raible F."/>
            <person name="Bork P."/>
            <person name="Friedrich M."/>
            <person name="Walden K.K."/>
            <person name="Robertson H.M."/>
            <person name="Angeli S."/>
            <person name="Foret S."/>
            <person name="Bucher G."/>
            <person name="Schuetz S."/>
            <person name="Maleszka R."/>
            <person name="Wimmer E.A."/>
            <person name="Beeman R.W."/>
            <person name="Lorenzen M."/>
            <person name="Tomoyasu Y."/>
            <person name="Miller S.C."/>
            <person name="Grossmann D."/>
            <person name="Bucher G."/>
        </authorList>
    </citation>
    <scope>NUCLEOTIDE SEQUENCE [LARGE SCALE GENOMIC DNA]</scope>
    <source>
        <strain evidence="2 3">Georgia GA2</strain>
    </source>
</reference>
<organism evidence="2 3">
    <name type="scientific">Tribolium castaneum</name>
    <name type="common">Red flour beetle</name>
    <dbReference type="NCBI Taxonomy" id="7070"/>
    <lineage>
        <taxon>Eukaryota</taxon>
        <taxon>Metazoa</taxon>
        <taxon>Ecdysozoa</taxon>
        <taxon>Arthropoda</taxon>
        <taxon>Hexapoda</taxon>
        <taxon>Insecta</taxon>
        <taxon>Pterygota</taxon>
        <taxon>Neoptera</taxon>
        <taxon>Endopterygota</taxon>
        <taxon>Coleoptera</taxon>
        <taxon>Polyphaga</taxon>
        <taxon>Cucujiformia</taxon>
        <taxon>Tenebrionidae</taxon>
        <taxon>Tenebrionidae incertae sedis</taxon>
        <taxon>Tribolium</taxon>
    </lineage>
</organism>
<feature type="transmembrane region" description="Helical" evidence="1">
    <location>
        <begin position="262"/>
        <end position="287"/>
    </location>
</feature>
<dbReference type="GO" id="GO:0005886">
    <property type="term" value="C:plasma membrane"/>
    <property type="evidence" value="ECO:0000318"/>
    <property type="project" value="GO_Central"/>
</dbReference>
<dbReference type="GO" id="GO:0008028">
    <property type="term" value="F:monocarboxylic acid transmembrane transporter activity"/>
    <property type="evidence" value="ECO:0000318"/>
    <property type="project" value="GO_Central"/>
</dbReference>
<dbReference type="Pfam" id="PF07690">
    <property type="entry name" value="MFS_1"/>
    <property type="match status" value="1"/>
</dbReference>
<gene>
    <name evidence="2" type="primary">AUGUSTUS-3.0.2_08428</name>
    <name evidence="2" type="ORF">TcasGA2_TC008428</name>
</gene>
<feature type="transmembrane region" description="Helical" evidence="1">
    <location>
        <begin position="191"/>
        <end position="212"/>
    </location>
</feature>
<dbReference type="AlphaFoldDB" id="D2A1Q0"/>
<dbReference type="GO" id="GO:0015718">
    <property type="term" value="P:monocarboxylic acid transport"/>
    <property type="evidence" value="ECO:0000318"/>
    <property type="project" value="GO_Central"/>
</dbReference>